<comment type="caution">
    <text evidence="1">The sequence shown here is derived from an EMBL/GenBank/DDBJ whole genome shotgun (WGS) entry which is preliminary data.</text>
</comment>
<organism evidence="1 2">
    <name type="scientific">Colletotrichum spaethianum</name>
    <dbReference type="NCBI Taxonomy" id="700344"/>
    <lineage>
        <taxon>Eukaryota</taxon>
        <taxon>Fungi</taxon>
        <taxon>Dikarya</taxon>
        <taxon>Ascomycota</taxon>
        <taxon>Pezizomycotina</taxon>
        <taxon>Sordariomycetes</taxon>
        <taxon>Hypocreomycetidae</taxon>
        <taxon>Glomerellales</taxon>
        <taxon>Glomerellaceae</taxon>
        <taxon>Colletotrichum</taxon>
        <taxon>Colletotrichum spaethianum species complex</taxon>
    </lineage>
</organism>
<dbReference type="Gene3D" id="3.40.50.10810">
    <property type="entry name" value="Tandem AAA-ATPase domain"/>
    <property type="match status" value="1"/>
</dbReference>
<dbReference type="SUPFAM" id="SSF52540">
    <property type="entry name" value="P-loop containing nucleoside triphosphate hydrolases"/>
    <property type="match status" value="1"/>
</dbReference>
<evidence type="ECO:0000313" key="1">
    <source>
        <dbReference type="EMBL" id="GKT52012.1"/>
    </source>
</evidence>
<dbReference type="InterPro" id="IPR027417">
    <property type="entry name" value="P-loop_NTPase"/>
</dbReference>
<name>A0AA37PGX6_9PEZI</name>
<protein>
    <submittedName>
        <fullName evidence="1">Uncharacterized protein</fullName>
    </submittedName>
</protein>
<dbReference type="Proteomes" id="UP001055115">
    <property type="component" value="Unassembled WGS sequence"/>
</dbReference>
<reference evidence="1 2" key="1">
    <citation type="submission" date="2022-03" db="EMBL/GenBank/DDBJ databases">
        <title>Genome data of Colletotrichum spp.</title>
        <authorList>
            <person name="Utami Y.D."/>
            <person name="Hiruma K."/>
        </authorList>
    </citation>
    <scope>NUCLEOTIDE SEQUENCE [LARGE SCALE GENOMIC DNA]</scope>
    <source>
        <strain evidence="1 2">MAFF 239500</strain>
    </source>
</reference>
<proteinExistence type="predicted"/>
<gene>
    <name evidence="1" type="ORF">ColSpa_12193</name>
</gene>
<dbReference type="EMBL" id="BQXU01000059">
    <property type="protein sequence ID" value="GKT52012.1"/>
    <property type="molecule type" value="Genomic_DNA"/>
</dbReference>
<sequence>MDPEHCRQLPGTKRKLRPCQLDDVRRVIERAATDGRLGALLAHPMGVGKTITYQAVIARTSANCTPQPSPSSTTAGMDLTAVPCVGGPSVSNALVRQTA</sequence>
<accession>A0AA37PGX6</accession>
<dbReference type="AlphaFoldDB" id="A0AA37PGX6"/>
<dbReference type="RefSeq" id="XP_049134362.1">
    <property type="nucleotide sequence ID" value="XM_049278405.1"/>
</dbReference>
<dbReference type="InterPro" id="IPR038718">
    <property type="entry name" value="SNF2-like_sf"/>
</dbReference>
<dbReference type="GeneID" id="73332995"/>
<evidence type="ECO:0000313" key="2">
    <source>
        <dbReference type="Proteomes" id="UP001055115"/>
    </source>
</evidence>
<keyword evidence="2" id="KW-1185">Reference proteome</keyword>